<proteinExistence type="predicted"/>
<organism evidence="2 3">
    <name type="scientific">Ramlibacter agri</name>
    <dbReference type="NCBI Taxonomy" id="2728837"/>
    <lineage>
        <taxon>Bacteria</taxon>
        <taxon>Pseudomonadati</taxon>
        <taxon>Pseudomonadota</taxon>
        <taxon>Betaproteobacteria</taxon>
        <taxon>Burkholderiales</taxon>
        <taxon>Comamonadaceae</taxon>
        <taxon>Ramlibacter</taxon>
    </lineage>
</organism>
<comment type="caution">
    <text evidence="2">The sequence shown here is derived from an EMBL/GenBank/DDBJ whole genome shotgun (WGS) entry which is preliminary data.</text>
</comment>
<dbReference type="EMBL" id="JABBFX010000001">
    <property type="protein sequence ID" value="NML44572.1"/>
    <property type="molecule type" value="Genomic_DNA"/>
</dbReference>
<keyword evidence="3" id="KW-1185">Reference proteome</keyword>
<protein>
    <recommendedName>
        <fullName evidence="4">Lipoprotein transmembrane</fullName>
    </recommendedName>
</protein>
<evidence type="ECO:0008006" key="4">
    <source>
        <dbReference type="Google" id="ProtNLM"/>
    </source>
</evidence>
<evidence type="ECO:0000313" key="2">
    <source>
        <dbReference type="EMBL" id="NML44572.1"/>
    </source>
</evidence>
<feature type="signal peptide" evidence="1">
    <location>
        <begin position="1"/>
        <end position="19"/>
    </location>
</feature>
<name>A0A848H494_9BURK</name>
<evidence type="ECO:0000256" key="1">
    <source>
        <dbReference type="SAM" id="SignalP"/>
    </source>
</evidence>
<dbReference type="PROSITE" id="PS51257">
    <property type="entry name" value="PROKAR_LIPOPROTEIN"/>
    <property type="match status" value="1"/>
</dbReference>
<dbReference type="AlphaFoldDB" id="A0A848H494"/>
<dbReference type="Proteomes" id="UP000541185">
    <property type="component" value="Unassembled WGS sequence"/>
</dbReference>
<reference evidence="2 3" key="1">
    <citation type="submission" date="2020-04" db="EMBL/GenBank/DDBJ databases">
        <title>Ramlibacter sp. G-1-2-2 isolated from soil.</title>
        <authorList>
            <person name="Dahal R.H."/>
        </authorList>
    </citation>
    <scope>NUCLEOTIDE SEQUENCE [LARGE SCALE GENOMIC DNA]</scope>
    <source>
        <strain evidence="2 3">G-1-2-2</strain>
    </source>
</reference>
<gene>
    <name evidence="2" type="ORF">HHL11_12470</name>
</gene>
<dbReference type="RefSeq" id="WP_169418692.1">
    <property type="nucleotide sequence ID" value="NZ_JABBFX010000001.1"/>
</dbReference>
<keyword evidence="1" id="KW-0732">Signal</keyword>
<accession>A0A848H494</accession>
<feature type="chain" id="PRO_5032500233" description="Lipoprotein transmembrane" evidence="1">
    <location>
        <begin position="20"/>
        <end position="166"/>
    </location>
</feature>
<sequence>MKKSLLTLAAALVLLSACATPFGADSIAPGTPREEVFARLGQPARIVPLADGAQRLQYTLQPGGQYAWMVDLDAAGRVTNARQVLNQQDFQRIVPGQWTAADVEREFGPPARVDRVASWNGPVLTYRWRDVQNADMFYYVYLDPQGIVRRAHPAMEFRDRMFDLHM</sequence>
<evidence type="ECO:0000313" key="3">
    <source>
        <dbReference type="Proteomes" id="UP000541185"/>
    </source>
</evidence>